<evidence type="ECO:0000259" key="2">
    <source>
        <dbReference type="PROSITE" id="PS50206"/>
    </source>
</evidence>
<feature type="chain" id="PRO_5045236737" description="Rhodanese domain-containing protein" evidence="1">
    <location>
        <begin position="24"/>
        <end position="387"/>
    </location>
</feature>
<keyword evidence="4" id="KW-1185">Reference proteome</keyword>
<proteinExistence type="predicted"/>
<gene>
    <name evidence="3" type="ORF">GCM10010946_00540</name>
</gene>
<dbReference type="InterPro" id="IPR001763">
    <property type="entry name" value="Rhodanese-like_dom"/>
</dbReference>
<dbReference type="EMBL" id="BMYU01000001">
    <property type="protein sequence ID" value="GGX27774.1"/>
    <property type="molecule type" value="Genomic_DNA"/>
</dbReference>
<dbReference type="RefSeq" id="WP_189355022.1">
    <property type="nucleotide sequence ID" value="NZ_BMYU01000001.1"/>
</dbReference>
<evidence type="ECO:0000256" key="1">
    <source>
        <dbReference type="SAM" id="SignalP"/>
    </source>
</evidence>
<feature type="signal peptide" evidence="1">
    <location>
        <begin position="1"/>
        <end position="23"/>
    </location>
</feature>
<name>A0ABQ2XQV5_9BURK</name>
<dbReference type="SUPFAM" id="SSF53850">
    <property type="entry name" value="Periplasmic binding protein-like II"/>
    <property type="match status" value="1"/>
</dbReference>
<dbReference type="Gene3D" id="3.40.190.10">
    <property type="entry name" value="Periplasmic binding protein-like II"/>
    <property type="match status" value="2"/>
</dbReference>
<dbReference type="Gene3D" id="3.40.250.10">
    <property type="entry name" value="Rhodanese-like domain"/>
    <property type="match status" value="1"/>
</dbReference>
<dbReference type="PROSITE" id="PS50206">
    <property type="entry name" value="RHODANESE_3"/>
    <property type="match status" value="1"/>
</dbReference>
<keyword evidence="1" id="KW-0732">Signal</keyword>
<dbReference type="SMART" id="SM00450">
    <property type="entry name" value="RHOD"/>
    <property type="match status" value="1"/>
</dbReference>
<dbReference type="InterPro" id="IPR036873">
    <property type="entry name" value="Rhodanese-like_dom_sf"/>
</dbReference>
<dbReference type="Pfam" id="PF12974">
    <property type="entry name" value="Phosphonate-bd"/>
    <property type="match status" value="1"/>
</dbReference>
<organism evidence="3 4">
    <name type="scientific">Undibacterium squillarum</name>
    <dbReference type="NCBI Taxonomy" id="1131567"/>
    <lineage>
        <taxon>Bacteria</taxon>
        <taxon>Pseudomonadati</taxon>
        <taxon>Pseudomonadota</taxon>
        <taxon>Betaproteobacteria</taxon>
        <taxon>Burkholderiales</taxon>
        <taxon>Oxalobacteraceae</taxon>
        <taxon>Undibacterium</taxon>
    </lineage>
</organism>
<feature type="domain" description="Rhodanese" evidence="2">
    <location>
        <begin position="283"/>
        <end position="386"/>
    </location>
</feature>
<dbReference type="CDD" id="cd00158">
    <property type="entry name" value="RHOD"/>
    <property type="match status" value="1"/>
</dbReference>
<dbReference type="SUPFAM" id="SSF52821">
    <property type="entry name" value="Rhodanese/Cell cycle control phosphatase"/>
    <property type="match status" value="1"/>
</dbReference>
<protein>
    <recommendedName>
        <fullName evidence="2">Rhodanese domain-containing protein</fullName>
    </recommendedName>
</protein>
<reference evidence="4" key="1">
    <citation type="journal article" date="2019" name="Int. J. Syst. Evol. Microbiol.">
        <title>The Global Catalogue of Microorganisms (GCM) 10K type strain sequencing project: providing services to taxonomists for standard genome sequencing and annotation.</title>
        <authorList>
            <consortium name="The Broad Institute Genomics Platform"/>
            <consortium name="The Broad Institute Genome Sequencing Center for Infectious Disease"/>
            <person name="Wu L."/>
            <person name="Ma J."/>
        </authorList>
    </citation>
    <scope>NUCLEOTIDE SEQUENCE [LARGE SCALE GENOMIC DNA]</scope>
    <source>
        <strain evidence="4">KCTC 23917</strain>
    </source>
</reference>
<dbReference type="Pfam" id="PF00581">
    <property type="entry name" value="Rhodanese"/>
    <property type="match status" value="1"/>
</dbReference>
<sequence length="387" mass="42417">MNKNELIRGVVLSSVLFSALAQADYKVLIGVDPADVQSKNLATLTSPTPALSAALNSQISLRQTNDLTDAMRATRTQENDIVVGPSHVAASAISHHYQLLARQKQNAEYVLIARTEISNPQQMSGSRLYLTQQDSVRTYLAKAMVEESGLTLKSFKNVTYGKTSGAGLLALSSNMADVTVASKEEAEAWIKANPKQGKIIKITKPVPSGLAVLVKKSLSDAEKKKVSRWITSADAESAGLGKMQPASLADESLYRYIASLGILTPPTIPGVTTVDTPMVQRLIAAGITAVDTRSQKEFEQERIRGAIHAPYIEKSLKDRDFDARLDDYSAISRLPKDKPVIFYCNGPECWKSYKAVIVGKQAGIQKIYWYREGMPDWRENKMPVEAK</sequence>
<evidence type="ECO:0000313" key="3">
    <source>
        <dbReference type="EMBL" id="GGX27774.1"/>
    </source>
</evidence>
<evidence type="ECO:0000313" key="4">
    <source>
        <dbReference type="Proteomes" id="UP000653343"/>
    </source>
</evidence>
<accession>A0ABQ2XQV5</accession>
<comment type="caution">
    <text evidence="3">The sequence shown here is derived from an EMBL/GenBank/DDBJ whole genome shotgun (WGS) entry which is preliminary data.</text>
</comment>
<dbReference type="Proteomes" id="UP000653343">
    <property type="component" value="Unassembled WGS sequence"/>
</dbReference>